<dbReference type="SUPFAM" id="SSF102829">
    <property type="entry name" value="Cell division protein ZapA-like"/>
    <property type="match status" value="1"/>
</dbReference>
<dbReference type="GO" id="GO:0051301">
    <property type="term" value="P:cell division"/>
    <property type="evidence" value="ECO:0007669"/>
    <property type="project" value="UniProtKB-KW"/>
</dbReference>
<evidence type="ECO:0000313" key="3">
    <source>
        <dbReference type="Proteomes" id="UP000243978"/>
    </source>
</evidence>
<organism evidence="2 3">
    <name type="scientific">Litoreibacter ponti</name>
    <dbReference type="NCBI Taxonomy" id="1510457"/>
    <lineage>
        <taxon>Bacteria</taxon>
        <taxon>Pseudomonadati</taxon>
        <taxon>Pseudomonadota</taxon>
        <taxon>Alphaproteobacteria</taxon>
        <taxon>Rhodobacterales</taxon>
        <taxon>Roseobacteraceae</taxon>
        <taxon>Litoreibacter</taxon>
    </lineage>
</organism>
<accession>A0A2T6BJI3</accession>
<dbReference type="RefSeq" id="WP_107844436.1">
    <property type="nucleotide sequence ID" value="NZ_QBKS01000001.1"/>
</dbReference>
<keyword evidence="1" id="KW-0175">Coiled coil</keyword>
<dbReference type="OrthoDB" id="9797575at2"/>
<dbReference type="InterPro" id="IPR042233">
    <property type="entry name" value="Cell_div_ZapA_N"/>
</dbReference>
<dbReference type="Proteomes" id="UP000243978">
    <property type="component" value="Unassembled WGS sequence"/>
</dbReference>
<gene>
    <name evidence="2" type="ORF">C8N43_0868</name>
</gene>
<keyword evidence="2" id="KW-0131">Cell cycle</keyword>
<dbReference type="InterPro" id="IPR007838">
    <property type="entry name" value="Cell_div_ZapA-like"/>
</dbReference>
<dbReference type="AlphaFoldDB" id="A0A2T6BJI3"/>
<dbReference type="Pfam" id="PF05164">
    <property type="entry name" value="ZapA"/>
    <property type="match status" value="1"/>
</dbReference>
<protein>
    <submittedName>
        <fullName evidence="2">Cell division protein ZapA</fullName>
    </submittedName>
</protein>
<keyword evidence="2" id="KW-0132">Cell division</keyword>
<name>A0A2T6BJI3_9RHOB</name>
<comment type="caution">
    <text evidence="2">The sequence shown here is derived from an EMBL/GenBank/DDBJ whole genome shotgun (WGS) entry which is preliminary data.</text>
</comment>
<reference evidence="2 3" key="1">
    <citation type="submission" date="2018-04" db="EMBL/GenBank/DDBJ databases">
        <title>Genomic Encyclopedia of Archaeal and Bacterial Type Strains, Phase II (KMG-II): from individual species to whole genera.</title>
        <authorList>
            <person name="Goeker M."/>
        </authorList>
    </citation>
    <scope>NUCLEOTIDE SEQUENCE [LARGE SCALE GENOMIC DNA]</scope>
    <source>
        <strain evidence="2 3">DSM 100977</strain>
    </source>
</reference>
<keyword evidence="3" id="KW-1185">Reference proteome</keyword>
<evidence type="ECO:0000313" key="2">
    <source>
        <dbReference type="EMBL" id="PTX56215.1"/>
    </source>
</evidence>
<dbReference type="Gene3D" id="3.30.160.880">
    <property type="entry name" value="Cell division protein ZapA protomer, N-terminal domain"/>
    <property type="match status" value="1"/>
</dbReference>
<dbReference type="EMBL" id="QBKS01000001">
    <property type="protein sequence ID" value="PTX56215.1"/>
    <property type="molecule type" value="Genomic_DNA"/>
</dbReference>
<sequence>MPEINIEIGGRTFQVACQTGEEHFLQTAARLLDNEASVLAEQIGRMPETRMLLMAGLMLADKTAGLEEELRAAEDQLDTLRRDLDGARSAQPQTVEVPVVPQSVTDTLAELAARSEALADSLEAKRG</sequence>
<evidence type="ECO:0000256" key="1">
    <source>
        <dbReference type="SAM" id="Coils"/>
    </source>
</evidence>
<dbReference type="InterPro" id="IPR036192">
    <property type="entry name" value="Cell_div_ZapA-like_sf"/>
</dbReference>
<proteinExistence type="predicted"/>
<feature type="coiled-coil region" evidence="1">
    <location>
        <begin position="63"/>
        <end position="90"/>
    </location>
</feature>